<keyword evidence="3" id="KW-0596">Phosphopantetheine</keyword>
<dbReference type="Pfam" id="PF00501">
    <property type="entry name" value="AMP-binding"/>
    <property type="match status" value="3"/>
</dbReference>
<evidence type="ECO:0000256" key="8">
    <source>
        <dbReference type="ARBA" id="ARBA00023268"/>
    </source>
</evidence>
<evidence type="ECO:0000313" key="10">
    <source>
        <dbReference type="EMBL" id="MBB3113016.1"/>
    </source>
</evidence>
<proteinExistence type="inferred from homology"/>
<evidence type="ECO:0000256" key="7">
    <source>
        <dbReference type="ARBA" id="ARBA00023194"/>
    </source>
</evidence>
<dbReference type="FunFam" id="3.40.50.980:FF:000001">
    <property type="entry name" value="Non-ribosomal peptide synthetase"/>
    <property type="match status" value="3"/>
</dbReference>
<evidence type="ECO:0000256" key="4">
    <source>
        <dbReference type="ARBA" id="ARBA00022553"/>
    </source>
</evidence>
<evidence type="ECO:0000259" key="9">
    <source>
        <dbReference type="PROSITE" id="PS50075"/>
    </source>
</evidence>
<evidence type="ECO:0000313" key="11">
    <source>
        <dbReference type="Proteomes" id="UP000570361"/>
    </source>
</evidence>
<dbReference type="FunFam" id="3.40.50.980:FF:000002">
    <property type="entry name" value="Enterobactin synthetase component F"/>
    <property type="match status" value="1"/>
</dbReference>
<dbReference type="SUPFAM" id="SSF47336">
    <property type="entry name" value="ACP-like"/>
    <property type="match status" value="3"/>
</dbReference>
<gene>
    <name evidence="10" type="ORF">FHS18_005119</name>
</gene>
<dbReference type="FunFam" id="1.10.1200.10:FF:000005">
    <property type="entry name" value="Nonribosomal peptide synthetase 1"/>
    <property type="match status" value="1"/>
</dbReference>
<dbReference type="Gene3D" id="2.30.38.10">
    <property type="entry name" value="Luciferase, Domain 3"/>
    <property type="match status" value="3"/>
</dbReference>
<evidence type="ECO:0000256" key="5">
    <source>
        <dbReference type="ARBA" id="ARBA00022598"/>
    </source>
</evidence>
<dbReference type="SMART" id="SM00823">
    <property type="entry name" value="PKS_PP"/>
    <property type="match status" value="3"/>
</dbReference>
<dbReference type="InterPro" id="IPR000873">
    <property type="entry name" value="AMP-dep_synth/lig_dom"/>
</dbReference>
<comment type="caution">
    <text evidence="10">The sequence shown here is derived from an EMBL/GenBank/DDBJ whole genome shotgun (WGS) entry which is preliminary data.</text>
</comment>
<dbReference type="GO" id="GO:0044550">
    <property type="term" value="P:secondary metabolite biosynthetic process"/>
    <property type="evidence" value="ECO:0007669"/>
    <property type="project" value="TreeGrafter"/>
</dbReference>
<dbReference type="GO" id="GO:0016874">
    <property type="term" value="F:ligase activity"/>
    <property type="evidence" value="ECO:0007669"/>
    <property type="project" value="UniProtKB-KW"/>
</dbReference>
<keyword evidence="11" id="KW-1185">Reference proteome</keyword>
<dbReference type="GO" id="GO:0005829">
    <property type="term" value="C:cytosol"/>
    <property type="evidence" value="ECO:0007669"/>
    <property type="project" value="TreeGrafter"/>
</dbReference>
<dbReference type="InterPro" id="IPR045851">
    <property type="entry name" value="AMP-bd_C_sf"/>
</dbReference>
<dbReference type="GO" id="GO:0072330">
    <property type="term" value="P:monocarboxylic acid biosynthetic process"/>
    <property type="evidence" value="ECO:0007669"/>
    <property type="project" value="UniProtKB-ARBA"/>
</dbReference>
<comment type="cofactor">
    <cofactor evidence="1">
        <name>pantetheine 4'-phosphate</name>
        <dbReference type="ChEBI" id="CHEBI:47942"/>
    </cofactor>
</comment>
<dbReference type="NCBIfam" id="TIGR01733">
    <property type="entry name" value="AA-adenyl-dom"/>
    <property type="match status" value="3"/>
</dbReference>
<dbReference type="SUPFAM" id="SSF56801">
    <property type="entry name" value="Acetyl-CoA synthetase-like"/>
    <property type="match status" value="3"/>
</dbReference>
<keyword evidence="6" id="KW-0677">Repeat</keyword>
<dbReference type="CDD" id="cd19531">
    <property type="entry name" value="LCL_NRPS-like"/>
    <property type="match status" value="3"/>
</dbReference>
<evidence type="ECO:0000256" key="1">
    <source>
        <dbReference type="ARBA" id="ARBA00001957"/>
    </source>
</evidence>
<dbReference type="InterPro" id="IPR006162">
    <property type="entry name" value="Ppantetheine_attach_site"/>
</dbReference>
<dbReference type="InterPro" id="IPR020845">
    <property type="entry name" value="AMP-binding_CS"/>
</dbReference>
<dbReference type="FunFam" id="2.30.38.10:FF:000001">
    <property type="entry name" value="Non-ribosomal peptide synthetase PvdI"/>
    <property type="match status" value="3"/>
</dbReference>
<dbReference type="EMBL" id="JACHXK010000016">
    <property type="protein sequence ID" value="MBB3113016.1"/>
    <property type="molecule type" value="Genomic_DNA"/>
</dbReference>
<reference evidence="10 11" key="1">
    <citation type="submission" date="2020-08" db="EMBL/GenBank/DDBJ databases">
        <title>Genomic Encyclopedia of Type Strains, Phase III (KMG-III): the genomes of soil and plant-associated and newly described type strains.</title>
        <authorList>
            <person name="Whitman W."/>
        </authorList>
    </citation>
    <scope>NUCLEOTIDE SEQUENCE [LARGE SCALE GENOMIC DNA]</scope>
    <source>
        <strain evidence="10 11">CECT 5862</strain>
    </source>
</reference>
<dbReference type="Gene3D" id="3.40.50.980">
    <property type="match status" value="6"/>
</dbReference>
<dbReference type="SUPFAM" id="SSF52777">
    <property type="entry name" value="CoA-dependent acyltransferases"/>
    <property type="match status" value="8"/>
</dbReference>
<feature type="domain" description="Carrier" evidence="9">
    <location>
        <begin position="3049"/>
        <end position="3124"/>
    </location>
</feature>
<name>A0A7W5B3I2_9BACL</name>
<accession>A0A7W5B3I2</accession>
<dbReference type="PANTHER" id="PTHR45527">
    <property type="entry name" value="NONRIBOSOMAL PEPTIDE SYNTHETASE"/>
    <property type="match status" value="1"/>
</dbReference>
<dbReference type="InterPro" id="IPR001242">
    <property type="entry name" value="Condensation_dom"/>
</dbReference>
<dbReference type="PROSITE" id="PS50075">
    <property type="entry name" value="CARRIER"/>
    <property type="match status" value="3"/>
</dbReference>
<dbReference type="CDD" id="cd19543">
    <property type="entry name" value="DCL_NRPS"/>
    <property type="match status" value="1"/>
</dbReference>
<dbReference type="InterPro" id="IPR023213">
    <property type="entry name" value="CAT-like_dom_sf"/>
</dbReference>
<keyword evidence="7" id="KW-0045">Antibiotic biosynthesis</keyword>
<evidence type="ECO:0000256" key="3">
    <source>
        <dbReference type="ARBA" id="ARBA00022450"/>
    </source>
</evidence>
<dbReference type="InterPro" id="IPR025110">
    <property type="entry name" value="AMP-bd_C"/>
</dbReference>
<dbReference type="Gene3D" id="3.30.300.30">
    <property type="match status" value="3"/>
</dbReference>
<sequence length="3588" mass="397258">MSNKAQIANIYPLTPMQEGMLFQHLYDPHSEAYYIQMSFELTGWISVSILQQSFQRLVDRHEALRSVFKYDRDKRNLQIVLKERQADFAVVDLSGLDQAEQLRHMEDYRTRERAAGFDLRSDMLIRVTVFRLAEDRHAVLWSHHHILMDGWCVGLLSKEWLDLYEALLHGRDARLGSVPPYSGYVSWLQRQDKEEALSYWRSHLEGYSQAAGIPRRSVQGPSRRCEHVFKLDEKMTQGLNQLAQRHQVTANTVLQALWSVLLLRYSGTADAVFGAVVSGRPPEVDGIERMVGLFINTIPVRVRTEAGQTFGQLIGQMQKEAGESTAYHYFPLYEVQAQSELKRELLNHLFVFENYPVDRELAGKAGASEGHLGERVGHVEVVEQTGYALEIVVSPGTEIEIRMRYDAGVYEEQFIRRIEGHWQQAAGFVIQHPNGQVTDIPILTDAERKAIEQAHLVTEAAYPQERTIVDLFEEQTKQSPGRMAIRGEGMQLTYGELDAAAERVAKVLRAKGVGPEKIVAVMMHRSPAMIVGILGIMKAGGAYLPIDPGLPLERKAYIMADSSALVVLTRNGCGEAAGLNIEELGVESITSGAEPLALEESLGHAENDRPGKASPSNLAYVIYTSGTTGQPKGVMIEHRSLVNRLYWMQNEYRLSESDVILFKTPFTFDVSVWELLWWMMAGASCAVLDSGNEKDPSAVAQAIARYGVSHIHFVPSMLHAFLDESEVSGTAYAASLKQIFASGEELKVAHVEKFNRLLRDTLGVELHNLYGPTEATIDVTAYDTADLAGGSERVPIGRPIANTQIYILDSSRKPVAEGVTGELYIAGDGLARGYLNRPELTAERFVANPLREGRMYRSGDLARWLPDGTIAYAGRADDQIKIRGYRIEPGEIEHRLHEHEAVSGAIVLGEEGELTAYIVLSRETTVQELREHVQASLPAYMTPERFVQVETIPLTANGKADRRALREQGQRLGSAEAAAEPADELESRLAGMFAEVLGHERVGATDDFFALGGHSLKATVLANRLRQQMEAEVTLREVFEHPTVRRMAEAIRRGAKRRESPIPTAAVRDVYPLSSAQKRLYILNKLEEAGTSYNTPGVLELSGRLDAQRLAGAFEALVRRHEVLRTSFIWQDGEPVQRVHEEAKPEFLELAAACESEARTMAASFVKPFRLEEAPLLRAGLIRLSEERHILVFDMHHIVSDGVTLDLLARELGQLYAGVSGEAPRVQYKDYAVWQQARLKSGELARSEAYWLERFAEGVPVLDLPADKPRPAKPSGEGGRVHAEVDEQTLAAVKRLAAESGSTVYMVLLAALQVLLSKLSGQADVVVGTPVAGRTHADTEAMAGVFINMLAMRGKPVGEKPFAAYLQEVREQALGAYEHQEYPFEELVARLEARRDMSRHPLFDVMFVMQNMDGAKLEMGGLRISDYPMEYRRAKLDVMLEASEDAGRLRLMLEYSTDLFREETARKWLRRLNELLQQAGAQPASRISDLQVLLAEEERTLAAFNQTEQLYPKSKTVDELFREQALRTPDRLALTKAGAGMTYRELDQRTEQVALALRRHGVGPGSIVGLLFGHEPEAVVAMLGTMRAGGTYVPLDPEHPAERIAYMVEDSGAMLLLTDCKGGQYAGTAAHTLEELLTRETVDANGEEAAESGLSLIGQEIGEAADRLAYILYTSGTTGKPKGTMVTHQGLTNYICWSEKTYGQGAYPLYTPLTFDLTVTSIFTPLIGGGEVVVYGGADRSHVLLQVLESDEVDVLKLTPAHLKLVPQARKAPERLRALIVGGEQLETEAARSAWAYLGGNVDIYNEYGPTEATVGCMTHRYDPSRDLGAAVPIGVPAANTQIYILDSSRKPVAEGVTGELYIAGDGLARGYLNRPELTAERFVASPLREGRMYRSGDLARWLPDGTIVYAGRADDQIKIRGYRIEPGEIEHRLHEHEAVSGAIVLGEEGELTAYIVLSRETTVQELREHVQASLPGYMTPERFVEVETIPLTANGKADRRALREQGKRLGSAEAAAEPADELESRLAGMFAEVLGHERVGATDDFFALGGHSLKATVLANRLRQQMEAEVTLREVFEHPTVRRMAEAIRRGAKRRESPIPTAAVRDVYPLSSAQKRLYILNKLEEEGTSYNTPGVLELSGRLDAQRLAGAFEALVQRHEVLRTSFIWQDGEPAQRIHEEAKPEFLEFAAADESEARAVAASFVKPFRLEEAPLLRAGLIRLSEERHILVFDMHHIVSDGVTLDLLARELGQLYAGVSGEAPRVQYKDYAVWQQERLKSGELARSEAYWLERFAEGVPVLDLPGDKPRPAKPSGEGGRVHAEVDEQTLAAVKQLAAESGSTVYMVLLAALQVLLSKLSGQADVVVGTPVAGRTHADTEAMAGVFINMLAMRGKPAGEKSFAAYLQEVREQALGAYEHQEYPFEELVARLEAKRDMSRHPLFDVMFVMQNMDGAKLEMGGIRISDYQMEHRRAKLDVMLGASEEDGRLRLMLEYSTDLFREETARKWLQRLNELLQQAGAQPASRISDLQVLLAEEERTLAAFNQTEQPYPKSKTVDELFREQALRTPDRPALTKAGAVAGLTYRELDQRTAQVAQALRRHGVGPGSIVGLLFGHEPEAVVAILGTMRAGGTYVPLDPEHPAERTAYMVEDSGAMLLLTDRSGGQYAGTAAYTLEELLARKAGSVACRVEQDVVEAADRLAYILYTSGTTGKPKGTMVTHQGLTNYICWSEKTYGQGAYPLYTPFTFDLTVTSIFTPLIGGGEVVVYGGADRSHVLLQVLESDEVDVLKLTPAHLKLVPQARKAPERLRALIVGGEQLETEAARSAWAYLGGNVDIYNEYGPTEATVGCMTHRYDPSRDLGAAVPIGVPAANTQIYILDSSRKPVAEGVTGELYIAGDGLARGYLNRPELTAERFVASPLREGRMYRSGDLARWLPDGTIAYAGRADDQIKIRGYRIEPGEIEHRLHEHEAVSGAIVLGEDGELTAYIVLLCETTVQELREHVQASLPGYMTPERFVQVETIPLTANGKADRRALREQGKRLGSAEAAAEPADELESRLAGMFAEVLGHERVGATDDFFALGGHSLKATALANRLRQQMEAEVTLREVFEHPTVRGMAEAIRRGAKRRESPIPTAAVRDVYPLSSAQKRLYILNKLEEEGTSYNTPGVLELSGRLDAKRLEGAFEVLVQRHEVLRTSFIWQDGEPAQRIHEEAKPEFLELAAADESEARAMATSFVKPFRLEEAPLLRAGLIRLSEERHILVFDMHHIVSDGVTLDLLARELGQLYAGVSGEAPRVQYKDYAVWQQARLQSGELARSEAYWLEQFAEGVPVLDLPADKPRPAKPSGEGGRVHAEVDEQTLAAVKQLAAESGSTVYMVLLAALQVLLSKLSGQADVVVGTPVAGRTHADTEAMAGVFINMLAMRGKPAGEKPFAAYLQEVREQALGAYEHQEYPFEELVSRLEARQDMSRHPLFDVMFVLHGQRKLERRFHDVSINDSYEVTGAHAKFDLMLEAVEQEGSYMLSLAYRTALYLESTAAEWLKDYMSLLELAAAVPSATLDQLWVSLNDLKYDMAGVKENMELAFRHHFTF</sequence>
<dbReference type="FunFam" id="1.10.1200.10:FF:000016">
    <property type="entry name" value="Non-ribosomal peptide synthase"/>
    <property type="match status" value="2"/>
</dbReference>
<dbReference type="InterPro" id="IPR020806">
    <property type="entry name" value="PKS_PP-bd"/>
</dbReference>
<feature type="domain" description="Carrier" evidence="9">
    <location>
        <begin position="2018"/>
        <end position="2093"/>
    </location>
</feature>
<dbReference type="Gene3D" id="3.30.559.30">
    <property type="entry name" value="Nonribosomal peptide synthetase, condensation domain"/>
    <property type="match status" value="4"/>
</dbReference>
<comment type="similarity">
    <text evidence="2">Belongs to the ATP-dependent AMP-binding enzyme family.</text>
</comment>
<feature type="domain" description="Carrier" evidence="9">
    <location>
        <begin position="980"/>
        <end position="1055"/>
    </location>
</feature>
<dbReference type="RefSeq" id="WP_183603124.1">
    <property type="nucleotide sequence ID" value="NZ_JACHXK010000016.1"/>
</dbReference>
<keyword evidence="5" id="KW-0436">Ligase</keyword>
<dbReference type="FunFam" id="3.40.50.12780:FF:000012">
    <property type="entry name" value="Non-ribosomal peptide synthetase"/>
    <property type="match status" value="1"/>
</dbReference>
<dbReference type="GO" id="GO:0008610">
    <property type="term" value="P:lipid biosynthetic process"/>
    <property type="evidence" value="ECO:0007669"/>
    <property type="project" value="UniProtKB-ARBA"/>
</dbReference>
<dbReference type="PROSITE" id="PS00455">
    <property type="entry name" value="AMP_BINDING"/>
    <property type="match status" value="3"/>
</dbReference>
<dbReference type="InterPro" id="IPR010071">
    <property type="entry name" value="AA_adenyl_dom"/>
</dbReference>
<dbReference type="Pfam" id="PF00550">
    <property type="entry name" value="PP-binding"/>
    <property type="match status" value="3"/>
</dbReference>
<keyword evidence="8" id="KW-0511">Multifunctional enzyme</keyword>
<organism evidence="10 11">
    <name type="scientific">Paenibacillus phyllosphaerae</name>
    <dbReference type="NCBI Taxonomy" id="274593"/>
    <lineage>
        <taxon>Bacteria</taxon>
        <taxon>Bacillati</taxon>
        <taxon>Bacillota</taxon>
        <taxon>Bacilli</taxon>
        <taxon>Bacillales</taxon>
        <taxon>Paenibacillaceae</taxon>
        <taxon>Paenibacillus</taxon>
    </lineage>
</organism>
<protein>
    <submittedName>
        <fullName evidence="10">Amino acid adenylation domain-containing protein</fullName>
    </submittedName>
</protein>
<dbReference type="Pfam" id="PF13193">
    <property type="entry name" value="AMP-binding_C"/>
    <property type="match status" value="3"/>
</dbReference>
<dbReference type="Proteomes" id="UP000570361">
    <property type="component" value="Unassembled WGS sequence"/>
</dbReference>
<keyword evidence="4" id="KW-0597">Phosphoprotein</keyword>
<dbReference type="Gene3D" id="3.30.559.10">
    <property type="entry name" value="Chloramphenicol acetyltransferase-like domain"/>
    <property type="match status" value="4"/>
</dbReference>
<dbReference type="NCBIfam" id="NF003417">
    <property type="entry name" value="PRK04813.1"/>
    <property type="match status" value="3"/>
</dbReference>
<dbReference type="GO" id="GO:0031177">
    <property type="term" value="F:phosphopantetheine binding"/>
    <property type="evidence" value="ECO:0007669"/>
    <property type="project" value="InterPro"/>
</dbReference>
<dbReference type="InterPro" id="IPR009081">
    <property type="entry name" value="PP-bd_ACP"/>
</dbReference>
<evidence type="ECO:0000256" key="6">
    <source>
        <dbReference type="ARBA" id="ARBA00022737"/>
    </source>
</evidence>
<dbReference type="GO" id="GO:0043041">
    <property type="term" value="P:amino acid activation for nonribosomal peptide biosynthetic process"/>
    <property type="evidence" value="ECO:0007669"/>
    <property type="project" value="TreeGrafter"/>
</dbReference>
<dbReference type="Gene3D" id="1.10.1200.10">
    <property type="entry name" value="ACP-like"/>
    <property type="match status" value="3"/>
</dbReference>
<dbReference type="Pfam" id="PF00668">
    <property type="entry name" value="Condensation"/>
    <property type="match status" value="4"/>
</dbReference>
<dbReference type="GO" id="GO:0017000">
    <property type="term" value="P:antibiotic biosynthetic process"/>
    <property type="evidence" value="ECO:0007669"/>
    <property type="project" value="UniProtKB-KW"/>
</dbReference>
<dbReference type="PROSITE" id="PS00012">
    <property type="entry name" value="PHOSPHOPANTETHEINE"/>
    <property type="match status" value="1"/>
</dbReference>
<dbReference type="CDD" id="cd05930">
    <property type="entry name" value="A_NRPS"/>
    <property type="match status" value="1"/>
</dbReference>
<dbReference type="InterPro" id="IPR036736">
    <property type="entry name" value="ACP-like_sf"/>
</dbReference>
<dbReference type="PANTHER" id="PTHR45527:SF1">
    <property type="entry name" value="FATTY ACID SYNTHASE"/>
    <property type="match status" value="1"/>
</dbReference>
<evidence type="ECO:0000256" key="2">
    <source>
        <dbReference type="ARBA" id="ARBA00006432"/>
    </source>
</evidence>